<accession>A0A8C5MT14</accession>
<dbReference type="PANTHER" id="PTHR34929">
    <property type="entry name" value="ZGC:153157"/>
    <property type="match status" value="1"/>
</dbReference>
<dbReference type="PANTHER" id="PTHR34929:SF1">
    <property type="entry name" value="INAF MOTIF CONTAINING 2"/>
    <property type="match status" value="1"/>
</dbReference>
<sequence>MDGIAVTNTDSEDKKMKTSGLNNKQWVRLATVVAYFLCVSLAAVILAVYYGLIWAPSSRGNKTLEQSGGATSPPAVAGRRHGEDLQLKRNRDLSGRSKRGCLGVAGGGAGRGELMEYLMIC</sequence>
<proteinExistence type="predicted"/>
<dbReference type="Proteomes" id="UP000694569">
    <property type="component" value="Unplaced"/>
</dbReference>
<feature type="transmembrane region" description="Helical" evidence="2">
    <location>
        <begin position="26"/>
        <end position="52"/>
    </location>
</feature>
<evidence type="ECO:0008006" key="5">
    <source>
        <dbReference type="Google" id="ProtNLM"/>
    </source>
</evidence>
<dbReference type="InterPro" id="IPR029162">
    <property type="entry name" value="InaF-motif"/>
</dbReference>
<dbReference type="OrthoDB" id="8113027at2759"/>
<keyword evidence="2" id="KW-0472">Membrane</keyword>
<dbReference type="AlphaFoldDB" id="A0A8C5MT14"/>
<name>A0A8C5MT14_9ANUR</name>
<feature type="compositionally biased region" description="Polar residues" evidence="1">
    <location>
        <begin position="61"/>
        <end position="70"/>
    </location>
</feature>
<reference evidence="3" key="1">
    <citation type="submission" date="2025-08" db="UniProtKB">
        <authorList>
            <consortium name="Ensembl"/>
        </authorList>
    </citation>
    <scope>IDENTIFICATION</scope>
</reference>
<dbReference type="Pfam" id="PF15018">
    <property type="entry name" value="InaF-motif"/>
    <property type="match status" value="1"/>
</dbReference>
<dbReference type="Ensembl" id="ENSLLET00000017191.1">
    <property type="protein sequence ID" value="ENSLLEP00000016561.1"/>
    <property type="gene ID" value="ENSLLEG00000010535.1"/>
</dbReference>
<reference evidence="3" key="2">
    <citation type="submission" date="2025-09" db="UniProtKB">
        <authorList>
            <consortium name="Ensembl"/>
        </authorList>
    </citation>
    <scope>IDENTIFICATION</scope>
</reference>
<organism evidence="3 4">
    <name type="scientific">Leptobrachium leishanense</name>
    <name type="common">Leishan spiny toad</name>
    <dbReference type="NCBI Taxonomy" id="445787"/>
    <lineage>
        <taxon>Eukaryota</taxon>
        <taxon>Metazoa</taxon>
        <taxon>Chordata</taxon>
        <taxon>Craniata</taxon>
        <taxon>Vertebrata</taxon>
        <taxon>Euteleostomi</taxon>
        <taxon>Amphibia</taxon>
        <taxon>Batrachia</taxon>
        <taxon>Anura</taxon>
        <taxon>Pelobatoidea</taxon>
        <taxon>Megophryidae</taxon>
        <taxon>Leptobrachium</taxon>
    </lineage>
</organism>
<feature type="region of interest" description="Disordered" evidence="1">
    <location>
        <begin position="61"/>
        <end position="83"/>
    </location>
</feature>
<keyword evidence="2" id="KW-1133">Transmembrane helix</keyword>
<keyword evidence="2" id="KW-0812">Transmembrane</keyword>
<evidence type="ECO:0000313" key="4">
    <source>
        <dbReference type="Proteomes" id="UP000694569"/>
    </source>
</evidence>
<keyword evidence="4" id="KW-1185">Reference proteome</keyword>
<protein>
    <recommendedName>
        <fullName evidence="5">InaF motif containing 2</fullName>
    </recommendedName>
</protein>
<evidence type="ECO:0000256" key="2">
    <source>
        <dbReference type="SAM" id="Phobius"/>
    </source>
</evidence>
<evidence type="ECO:0000313" key="3">
    <source>
        <dbReference type="Ensembl" id="ENSLLEP00000016561.1"/>
    </source>
</evidence>
<evidence type="ECO:0000256" key="1">
    <source>
        <dbReference type="SAM" id="MobiDB-lite"/>
    </source>
</evidence>